<protein>
    <submittedName>
        <fullName evidence="5">Chitodextrinase</fullName>
    </submittedName>
</protein>
<feature type="signal peptide" evidence="3">
    <location>
        <begin position="1"/>
        <end position="27"/>
    </location>
</feature>
<organism evidence="5 6">
    <name type="scientific">Nonomuraea pusilla</name>
    <dbReference type="NCBI Taxonomy" id="46177"/>
    <lineage>
        <taxon>Bacteria</taxon>
        <taxon>Bacillati</taxon>
        <taxon>Actinomycetota</taxon>
        <taxon>Actinomycetes</taxon>
        <taxon>Streptosporangiales</taxon>
        <taxon>Streptosporangiaceae</taxon>
        <taxon>Nonomuraea</taxon>
    </lineage>
</organism>
<dbReference type="EMBL" id="FOBF01000013">
    <property type="protein sequence ID" value="SEM44760.1"/>
    <property type="molecule type" value="Genomic_DNA"/>
</dbReference>
<dbReference type="InterPro" id="IPR003961">
    <property type="entry name" value="FN3_dom"/>
</dbReference>
<gene>
    <name evidence="5" type="ORF">SAMN05660976_05193</name>
</gene>
<dbReference type="CDD" id="cd00063">
    <property type="entry name" value="FN3"/>
    <property type="match status" value="1"/>
</dbReference>
<keyword evidence="6" id="KW-1185">Reference proteome</keyword>
<evidence type="ECO:0000313" key="6">
    <source>
        <dbReference type="Proteomes" id="UP000198953"/>
    </source>
</evidence>
<dbReference type="SMART" id="SM00060">
    <property type="entry name" value="FN3"/>
    <property type="match status" value="1"/>
</dbReference>
<keyword evidence="2" id="KW-0624">Polysaccharide degradation</keyword>
<dbReference type="InterPro" id="IPR036116">
    <property type="entry name" value="FN3_sf"/>
</dbReference>
<feature type="chain" id="PRO_5011697515" evidence="3">
    <location>
        <begin position="28"/>
        <end position="1113"/>
    </location>
</feature>
<name>A0A1H7YF77_9ACTN</name>
<dbReference type="SUPFAM" id="SSF49265">
    <property type="entry name" value="Fibronectin type III"/>
    <property type="match status" value="1"/>
</dbReference>
<dbReference type="Gene3D" id="2.60.40.10">
    <property type="entry name" value="Immunoglobulins"/>
    <property type="match status" value="3"/>
</dbReference>
<proteinExistence type="predicted"/>
<keyword evidence="1" id="KW-0378">Hydrolase</keyword>
<dbReference type="InterPro" id="IPR014756">
    <property type="entry name" value="Ig_E-set"/>
</dbReference>
<dbReference type="RefSeq" id="WP_091103321.1">
    <property type="nucleotide sequence ID" value="NZ_FOBF01000013.1"/>
</dbReference>
<evidence type="ECO:0000313" key="5">
    <source>
        <dbReference type="EMBL" id="SEM44760.1"/>
    </source>
</evidence>
<dbReference type="GO" id="GO:0016798">
    <property type="term" value="F:hydrolase activity, acting on glycosyl bonds"/>
    <property type="evidence" value="ECO:0007669"/>
    <property type="project" value="UniProtKB-KW"/>
</dbReference>
<accession>A0A1H7YF77</accession>
<keyword evidence="3" id="KW-0732">Signal</keyword>
<dbReference type="SUPFAM" id="SSF81296">
    <property type="entry name" value="E set domains"/>
    <property type="match status" value="2"/>
</dbReference>
<evidence type="ECO:0000256" key="2">
    <source>
        <dbReference type="ARBA" id="ARBA00023326"/>
    </source>
</evidence>
<reference evidence="5 6" key="1">
    <citation type="submission" date="2016-10" db="EMBL/GenBank/DDBJ databases">
        <authorList>
            <person name="de Groot N.N."/>
        </authorList>
    </citation>
    <scope>NUCLEOTIDE SEQUENCE [LARGE SCALE GENOMIC DNA]</scope>
    <source>
        <strain evidence="5 6">DSM 43357</strain>
    </source>
</reference>
<keyword evidence="1" id="KW-0326">Glycosidase</keyword>
<dbReference type="InterPro" id="IPR013783">
    <property type="entry name" value="Ig-like_fold"/>
</dbReference>
<feature type="domain" description="Fibronectin type-III" evidence="4">
    <location>
        <begin position="238"/>
        <end position="325"/>
    </location>
</feature>
<evidence type="ECO:0000256" key="1">
    <source>
        <dbReference type="ARBA" id="ARBA00023295"/>
    </source>
</evidence>
<evidence type="ECO:0000259" key="4">
    <source>
        <dbReference type="PROSITE" id="PS50853"/>
    </source>
</evidence>
<dbReference type="STRING" id="46177.SAMN05660976_05193"/>
<dbReference type="PROSITE" id="PS50853">
    <property type="entry name" value="FN3"/>
    <property type="match status" value="1"/>
</dbReference>
<dbReference type="AlphaFoldDB" id="A0A1H7YF77"/>
<evidence type="ECO:0000256" key="3">
    <source>
        <dbReference type="SAM" id="SignalP"/>
    </source>
</evidence>
<sequence length="1113" mass="120690">MTPLTRPLAALCAAALLLTAPALPAGAAEPAPTNLLAADMDTGFDGGTSSLTLSNPSSGGTQKIVDLGGDNALELRDASLGANLSSYFYRRWSTGTLKDRINAVYREPVGSPAQQFILRYDLRRSAASDKPVAKDIYAQIQFGNFDDKLVPRFPVPAVSVTTTSAYTGTSGSLSPVDETDIPQYRFTIVPNGGQRLISTVELGFSVRVDTGGTDEAITIDNLGVYEAGSVSDSSPPTAPTALTRGAVSSSGVSLSWTASTDDVGVTGYDVYRDGYQAASVSGGVTTAVVGGLMPATSYEFTVRAKDASGNVSAPSAPLTVSTGPYVPEAPAPFPGTPETRSAWLWNKTKAMKEESGPVNVAQYTAQLADHENVTANLAKLDTLFQSYDYEQYKTMAKMYAYLIVGDQFSDTMRAHARGYFASYAYQKLNQTENLRMSNYATGYLVGQYFPDLADLNGNSGEKLKSINKANILDMVNAGVRRGWAEYQSPEYTFMTYFCLNALYQWADDPDLRQRVKMAMDVMWFEWANDWIDGYMISSESRAKGDLAAVNDPTWRPADHSTLAWTYFGGHRTQQGVGESDNPAPAAYRPNLEYAGLAAWKGMTYEPPQLAVSIGRRTDKSYTSRKANLQNSGGHAMDIYRTTYVRPTWGLGTEIQYRRADNWLEDLPVVLRWHADAADPLFRLSVDQGNAPIGAYDQPADHRVMQHGPTAVGVYRSSGDQNHNFVNALFPTSGSIRERRDTGGWTVADTGTMYFAYKLVKPAKWYHQTPNDPANKVKTTAQTHPTAGLSYSYDILRSQADRNGWVLETADASAYPDLDAFASALTRDTRLDAGHIDDPNPRLTYHSLSGDDLDITFDAASQAPGATHLVNGKAIDYDSFPLFDTPWLRQDKLGSTFTASAGGSSVVYDFDHWTVTSPDDGAKTVPAAATLSSDNGWDTGLLDGDHTVSMDLWWGENATQFRLYENGTLVDATPLTADSPKAQHAAVKISGRRDGTYVYTGELINSKGIRTVDPLQVTVRDASPGTPQLSADNKDHDGAFTVRADLWWGTNATRYRFFENGAQVSQGDLTAATPKAQQASLAVTGRPAGTYEYVAEFTNDLGSTRSAPLKVVVG</sequence>
<dbReference type="GO" id="GO:0000272">
    <property type="term" value="P:polysaccharide catabolic process"/>
    <property type="evidence" value="ECO:0007669"/>
    <property type="project" value="UniProtKB-KW"/>
</dbReference>
<dbReference type="Proteomes" id="UP000198953">
    <property type="component" value="Unassembled WGS sequence"/>
</dbReference>
<dbReference type="Pfam" id="PF00041">
    <property type="entry name" value="fn3"/>
    <property type="match status" value="1"/>
</dbReference>
<keyword evidence="2" id="KW-0119">Carbohydrate metabolism</keyword>